<dbReference type="HAMAP" id="MF_01929">
    <property type="entry name" value="PurE_classI"/>
    <property type="match status" value="1"/>
</dbReference>
<dbReference type="GO" id="GO:0006189">
    <property type="term" value="P:'de novo' IMP biosynthetic process"/>
    <property type="evidence" value="ECO:0007669"/>
    <property type="project" value="UniProtKB-UniRule"/>
</dbReference>
<feature type="binding site" evidence="3 5">
    <location>
        <position position="10"/>
    </location>
    <ligand>
        <name>substrate</name>
    </ligand>
</feature>
<dbReference type="UniPathway" id="UPA00074">
    <property type="reaction ID" value="UER00943"/>
</dbReference>
<evidence type="ECO:0000256" key="3">
    <source>
        <dbReference type="HAMAP-Rule" id="MF_01929"/>
    </source>
</evidence>
<dbReference type="InterPro" id="IPR000031">
    <property type="entry name" value="PurE_dom"/>
</dbReference>
<dbReference type="SUPFAM" id="SSF52255">
    <property type="entry name" value="N5-CAIR mutase (phosphoribosylaminoimidazole carboxylase, PurE)"/>
    <property type="match status" value="1"/>
</dbReference>
<dbReference type="eggNOG" id="COG0041">
    <property type="taxonomic scope" value="Bacteria"/>
</dbReference>
<evidence type="ECO:0000313" key="7">
    <source>
        <dbReference type="EMBL" id="CBY82726.1"/>
    </source>
</evidence>
<evidence type="ECO:0000259" key="6">
    <source>
        <dbReference type="SMART" id="SM01001"/>
    </source>
</evidence>
<evidence type="ECO:0000256" key="1">
    <source>
        <dbReference type="ARBA" id="ARBA00022755"/>
    </source>
</evidence>
<dbReference type="EC" id="5.4.99.18" evidence="3 4"/>
<dbReference type="AlphaFoldDB" id="E7AAQ5"/>
<evidence type="ECO:0000313" key="8">
    <source>
        <dbReference type="Proteomes" id="UP000007934"/>
    </source>
</evidence>
<protein>
    <recommendedName>
        <fullName evidence="3 4">N5-carboxyaminoimidazole ribonucleotide mutase</fullName>
        <shortName evidence="3 4">N5-CAIR mutase</shortName>
        <ecNumber evidence="3 4">5.4.99.18</ecNumber>
    </recommendedName>
    <alternativeName>
        <fullName evidence="3">5-(carboxyamino)imidazole ribonucleotide mutase</fullName>
    </alternativeName>
</protein>
<feature type="binding site" evidence="3 5">
    <location>
        <position position="13"/>
    </location>
    <ligand>
        <name>substrate</name>
    </ligand>
</feature>
<dbReference type="InterPro" id="IPR033747">
    <property type="entry name" value="PurE_ClassI"/>
</dbReference>
<dbReference type="GO" id="GO:0016829">
    <property type="term" value="F:lyase activity"/>
    <property type="evidence" value="ECO:0007669"/>
    <property type="project" value="UniProtKB-KW"/>
</dbReference>
<dbReference type="EMBL" id="FQ670179">
    <property type="protein sequence ID" value="CBY82726.1"/>
    <property type="molecule type" value="Genomic_DNA"/>
</dbReference>
<comment type="pathway">
    <text evidence="3 4">Purine metabolism; IMP biosynthesis via de novo pathway; 5-amino-1-(5-phospho-D-ribosyl)imidazole-4-carboxylate from 5-amino-1-(5-phospho-D-ribosyl)imidazole (N5-CAIR route): step 2/2.</text>
</comment>
<comment type="catalytic activity">
    <reaction evidence="3 4">
        <text>5-carboxyamino-1-(5-phospho-D-ribosyl)imidazole + H(+) = 5-amino-1-(5-phospho-D-ribosyl)imidazole-4-carboxylate</text>
        <dbReference type="Rhea" id="RHEA:13193"/>
        <dbReference type="ChEBI" id="CHEBI:15378"/>
        <dbReference type="ChEBI" id="CHEBI:58730"/>
        <dbReference type="ChEBI" id="CHEBI:77657"/>
        <dbReference type="EC" id="5.4.99.18"/>
    </reaction>
</comment>
<dbReference type="GO" id="GO:0034023">
    <property type="term" value="F:5-(carboxyamino)imidazole ribonucleotide mutase activity"/>
    <property type="evidence" value="ECO:0007669"/>
    <property type="project" value="UniProtKB-UniRule"/>
</dbReference>
<proteinExistence type="inferred from homology"/>
<dbReference type="PIRSF" id="PIRSF001338">
    <property type="entry name" value="AIR_carboxylase"/>
    <property type="match status" value="1"/>
</dbReference>
<evidence type="ECO:0000256" key="5">
    <source>
        <dbReference type="PIRSR" id="PIRSR001338-1"/>
    </source>
</evidence>
<dbReference type="PANTHER" id="PTHR23046">
    <property type="entry name" value="PHOSPHORIBOSYLAMINOIMIDAZOLE CARBOXYLASE CATALYTIC SUBUNIT"/>
    <property type="match status" value="1"/>
</dbReference>
<dbReference type="NCBIfam" id="TIGR01162">
    <property type="entry name" value="purE"/>
    <property type="match status" value="1"/>
</dbReference>
<dbReference type="KEGG" id="hfe:HFELIS_06420"/>
<dbReference type="PANTHER" id="PTHR23046:SF2">
    <property type="entry name" value="PHOSPHORIBOSYLAMINOIMIDAZOLE CARBOXYLASE"/>
    <property type="match status" value="1"/>
</dbReference>
<keyword evidence="1 3" id="KW-0658">Purine biosynthesis</keyword>
<organism evidence="7 8">
    <name type="scientific">Helicobacter felis (strain ATCC 49179 / CCUG 28539 / NCTC 12436 / CS1)</name>
    <dbReference type="NCBI Taxonomy" id="936155"/>
    <lineage>
        <taxon>Bacteria</taxon>
        <taxon>Pseudomonadati</taxon>
        <taxon>Campylobacterota</taxon>
        <taxon>Epsilonproteobacteria</taxon>
        <taxon>Campylobacterales</taxon>
        <taxon>Helicobacteraceae</taxon>
        <taxon>Helicobacter</taxon>
    </lineage>
</organism>
<evidence type="ECO:0000256" key="4">
    <source>
        <dbReference type="PIRNR" id="PIRNR001338"/>
    </source>
</evidence>
<sequence>MQKVAVIMGSKSDLEIVQKAFGILEEFEIPFEAHIFSAHRTPEALKAFAVQARDQGFGVLIAAAGKAAHLAGVIASLSTLPTIAIPMRGNDLQGLDSLLSSVQMPAGIPVACVGINAAENAALLAIEILALNSPKLQDKLAQKRQQQAMQILKEDQNIHLEYSRNS</sequence>
<dbReference type="OrthoDB" id="9791908at2"/>
<gene>
    <name evidence="3 7" type="primary">purE</name>
    <name evidence="7" type="ordered locus">Hfelis_06420</name>
</gene>
<keyword evidence="2 3" id="KW-0413">Isomerase</keyword>
<comment type="function">
    <text evidence="3 4">Catalyzes the conversion of N5-carboxyaminoimidazole ribonucleotide (N5-CAIR) to 4-carboxy-5-aminoimidazole ribonucleotide (CAIR).</text>
</comment>
<dbReference type="RefSeq" id="WP_013469095.1">
    <property type="nucleotide sequence ID" value="NC_014810.2"/>
</dbReference>
<dbReference type="Pfam" id="PF00731">
    <property type="entry name" value="AIRC"/>
    <property type="match status" value="1"/>
</dbReference>
<dbReference type="GeneID" id="36133545"/>
<feature type="domain" description="PurE" evidence="6">
    <location>
        <begin position="2"/>
        <end position="151"/>
    </location>
</feature>
<dbReference type="SMART" id="SM01001">
    <property type="entry name" value="AIRC"/>
    <property type="match status" value="1"/>
</dbReference>
<dbReference type="InterPro" id="IPR024694">
    <property type="entry name" value="PurE_prokaryotes"/>
</dbReference>
<keyword evidence="7" id="KW-0456">Lyase</keyword>
<accession>E7AAQ5</accession>
<keyword evidence="8" id="KW-1185">Reference proteome</keyword>
<dbReference type="HOGENOM" id="CLU_094982_2_0_7"/>
<comment type="similarity">
    <text evidence="3">Belongs to the AIR carboxylase family. Class I subfamily.</text>
</comment>
<evidence type="ECO:0000256" key="2">
    <source>
        <dbReference type="ARBA" id="ARBA00023235"/>
    </source>
</evidence>
<dbReference type="STRING" id="936155.HFELIS_06420"/>
<reference evidence="7 8" key="1">
    <citation type="journal article" date="2011" name="Genome Biol. Evol.">
        <title>Comparative whole genome sequence analysis of the carcinogenic bacterial model pathogen Helicobacter felis.</title>
        <authorList>
            <person name="Arnold I.C."/>
            <person name="Zigova Z."/>
            <person name="Holden M."/>
            <person name="Lawley T.D."/>
            <person name="Rad R."/>
            <person name="Dougan G."/>
            <person name="Falkow S."/>
            <person name="Bentley S.D."/>
            <person name="Muller A."/>
        </authorList>
    </citation>
    <scope>NUCLEOTIDE SEQUENCE [LARGE SCALE GENOMIC DNA]</scope>
    <source>
        <strain evidence="8">ATCC 49179 / CCUG 28539 / NCTC 12436 / CS1</strain>
    </source>
</reference>
<dbReference type="Gene3D" id="3.40.50.1970">
    <property type="match status" value="1"/>
</dbReference>
<name>E7AAQ5_HELFC</name>
<feature type="binding site" evidence="3 5">
    <location>
        <position position="40"/>
    </location>
    <ligand>
        <name>substrate</name>
    </ligand>
</feature>
<dbReference type="Proteomes" id="UP000007934">
    <property type="component" value="Chromosome"/>
</dbReference>